<accession>A0A9X9M2Q0</accession>
<evidence type="ECO:0000313" key="1">
    <source>
        <dbReference type="EMBL" id="VCX30751.1"/>
    </source>
</evidence>
<proteinExistence type="predicted"/>
<dbReference type="Proteomes" id="UP000269945">
    <property type="component" value="Unassembled WGS sequence"/>
</dbReference>
<keyword evidence="2" id="KW-1185">Reference proteome</keyword>
<dbReference type="AlphaFoldDB" id="A0A9X9M2Q0"/>
<protein>
    <submittedName>
        <fullName evidence="1">Uncharacterized protein</fullName>
    </submittedName>
</protein>
<name>A0A9X9M2Q0_GULGU</name>
<dbReference type="EMBL" id="CYRY02039032">
    <property type="protein sequence ID" value="VCX30751.1"/>
    <property type="molecule type" value="Genomic_DNA"/>
</dbReference>
<organism evidence="1 2">
    <name type="scientific">Gulo gulo</name>
    <name type="common">Wolverine</name>
    <name type="synonym">Gluton</name>
    <dbReference type="NCBI Taxonomy" id="48420"/>
    <lineage>
        <taxon>Eukaryota</taxon>
        <taxon>Metazoa</taxon>
        <taxon>Chordata</taxon>
        <taxon>Craniata</taxon>
        <taxon>Vertebrata</taxon>
        <taxon>Euteleostomi</taxon>
        <taxon>Mammalia</taxon>
        <taxon>Eutheria</taxon>
        <taxon>Laurasiatheria</taxon>
        <taxon>Carnivora</taxon>
        <taxon>Caniformia</taxon>
        <taxon>Musteloidea</taxon>
        <taxon>Mustelidae</taxon>
        <taxon>Guloninae</taxon>
        <taxon>Gulo</taxon>
    </lineage>
</organism>
<sequence length="42" mass="4508">MALCPPPTTSAPSVDLTGVPAHHQAHTLRLRFSGDLIRLTTK</sequence>
<gene>
    <name evidence="1" type="ORF">BN2614_LOCUS1</name>
</gene>
<evidence type="ECO:0000313" key="2">
    <source>
        <dbReference type="Proteomes" id="UP000269945"/>
    </source>
</evidence>
<reference evidence="1 2" key="1">
    <citation type="submission" date="2018-10" db="EMBL/GenBank/DDBJ databases">
        <authorList>
            <person name="Ekblom R."/>
            <person name="Jareborg N."/>
        </authorList>
    </citation>
    <scope>NUCLEOTIDE SEQUENCE [LARGE SCALE GENOMIC DNA]</scope>
    <source>
        <tissue evidence="1">Muscle</tissue>
    </source>
</reference>
<comment type="caution">
    <text evidence="1">The sequence shown here is derived from an EMBL/GenBank/DDBJ whole genome shotgun (WGS) entry which is preliminary data.</text>
</comment>